<dbReference type="AlphaFoldDB" id="A0AAP9DEF7"/>
<feature type="chain" id="PRO_5042924639" evidence="2">
    <location>
        <begin position="28"/>
        <end position="475"/>
    </location>
</feature>
<accession>A0AAP9DEF7</accession>
<feature type="signal peptide" evidence="2">
    <location>
        <begin position="1"/>
        <end position="27"/>
    </location>
</feature>
<feature type="domain" description="DUF1410" evidence="3">
    <location>
        <begin position="96"/>
        <end position="150"/>
    </location>
</feature>
<keyword evidence="2" id="KW-0732">Signal</keyword>
<evidence type="ECO:0000259" key="3">
    <source>
        <dbReference type="Pfam" id="PF07198"/>
    </source>
</evidence>
<sequence>MKLLKNKKFWAITLGVTLVGAGVVAVAASCSSSNVKSKLSSQLVKSKDEKSFYAVYDIENFDDLTENDKKALNEAEFNVAITSAENKTENATTKGHLLNKKIYVKLPREPKAKEQLTIINKGGLLKTASLVLPDNFNYQTEKVDFENAPTPTPEPTPTPTPKEDKAIVSNVEFSEVNAQTKTAKVKLTFASAVQLKDESQKSLKLTLTKDSETKEVDLVLSEDKLSATADLSELSEGTYKVSKLTLNNVEVSLSDELKKVEMTPTPKKNEAIASGVKIGEVKNGVAYIEVTFSKFELADQNKKDFVLEVNKNQNGTSASIKATDLTYNEQTKTLSGKLNGLESNTNYEISKLTLNGNEIKFDQEELLKSYVDQAKLIMSFNKNDKKVNIKLENFNILDSFQNNQPLLTFDIEITKKDGITQVVHKSLTKNQLLNKDGLEIDLKDKMNGTNVNYEVKLTNAKLLNISIKEKAIETK</sequence>
<feature type="compositionally biased region" description="Pro residues" evidence="1">
    <location>
        <begin position="150"/>
        <end position="160"/>
    </location>
</feature>
<dbReference type="PROSITE" id="PS51257">
    <property type="entry name" value="PROKAR_LIPOPROTEIN"/>
    <property type="match status" value="1"/>
</dbReference>
<organism evidence="4 5">
    <name type="scientific">Ureaplasma urealyticum</name>
    <name type="common">Ureaplasma urealyticum biotype 2</name>
    <dbReference type="NCBI Taxonomy" id="2130"/>
    <lineage>
        <taxon>Bacteria</taxon>
        <taxon>Bacillati</taxon>
        <taxon>Mycoplasmatota</taxon>
        <taxon>Mycoplasmoidales</taxon>
        <taxon>Mycoplasmoidaceae</taxon>
        <taxon>Ureaplasma</taxon>
    </lineage>
</organism>
<feature type="domain" description="DUF1410" evidence="3">
    <location>
        <begin position="294"/>
        <end position="359"/>
    </location>
</feature>
<gene>
    <name evidence="4" type="ORF">FJM05_02045</name>
</gene>
<dbReference type="InterPro" id="IPR009849">
    <property type="entry name" value="DUF1410"/>
</dbReference>
<feature type="region of interest" description="Disordered" evidence="1">
    <location>
        <begin position="142"/>
        <end position="163"/>
    </location>
</feature>
<dbReference type="Proteomes" id="UP000318231">
    <property type="component" value="Chromosome"/>
</dbReference>
<reference evidence="4 5" key="1">
    <citation type="submission" date="2019-07" db="EMBL/GenBank/DDBJ databases">
        <title>Comparative genomics of three clinical Ureaplasma species: analysis of their core genomes and virulence factors.</title>
        <authorList>
            <person name="Yang T."/>
            <person name="Zhang Y."/>
            <person name="Li X."/>
            <person name="Kong Y."/>
            <person name="Yu H."/>
            <person name="Ruan Z."/>
            <person name="Xie X."/>
            <person name="Zhang J."/>
        </authorList>
    </citation>
    <scope>NUCLEOTIDE SEQUENCE [LARGE SCALE GENOMIC DNA]</scope>
    <source>
        <strain evidence="4 5">132</strain>
    </source>
</reference>
<evidence type="ECO:0000256" key="1">
    <source>
        <dbReference type="SAM" id="MobiDB-lite"/>
    </source>
</evidence>
<protein>
    <submittedName>
        <fullName evidence="4">Multiple banded antigen</fullName>
    </submittedName>
</protein>
<proteinExistence type="predicted"/>
<evidence type="ECO:0000313" key="4">
    <source>
        <dbReference type="EMBL" id="QDL88304.1"/>
    </source>
</evidence>
<dbReference type="EMBL" id="CP041200">
    <property type="protein sequence ID" value="QDL88304.1"/>
    <property type="molecule type" value="Genomic_DNA"/>
</dbReference>
<evidence type="ECO:0000256" key="2">
    <source>
        <dbReference type="SAM" id="SignalP"/>
    </source>
</evidence>
<dbReference type="NCBIfam" id="NF045871">
    <property type="entry name" value="MBA_Nterm_para"/>
    <property type="match status" value="1"/>
</dbReference>
<dbReference type="Pfam" id="PF07198">
    <property type="entry name" value="DUF1410"/>
    <property type="match status" value="2"/>
</dbReference>
<name>A0AAP9DEF7_UREUR</name>
<dbReference type="RefSeq" id="WP_186269545.1">
    <property type="nucleotide sequence ID" value="NZ_CP041200.1"/>
</dbReference>
<evidence type="ECO:0000313" key="5">
    <source>
        <dbReference type="Proteomes" id="UP000318231"/>
    </source>
</evidence>